<feature type="domain" description="Aminotransferase class I/classII large" evidence="10">
    <location>
        <begin position="29"/>
        <end position="359"/>
    </location>
</feature>
<evidence type="ECO:0000259" key="10">
    <source>
        <dbReference type="Pfam" id="PF00155"/>
    </source>
</evidence>
<keyword evidence="5" id="KW-0169">Cobalamin biosynthesis</keyword>
<evidence type="ECO:0000256" key="9">
    <source>
        <dbReference type="ARBA" id="ARBA00048531"/>
    </source>
</evidence>
<evidence type="ECO:0000256" key="3">
    <source>
        <dbReference type="ARBA" id="ARBA00004953"/>
    </source>
</evidence>
<dbReference type="UniPathway" id="UPA00148"/>
<comment type="pathway">
    <text evidence="3">Cofactor biosynthesis; adenosylcobalamin biosynthesis.</text>
</comment>
<proteinExistence type="predicted"/>
<reference evidence="11" key="1">
    <citation type="journal article" date="2020" name="mSystems">
        <title>Genome- and Community-Level Interaction Insights into Carbon Utilization and Element Cycling Functions of Hydrothermarchaeota in Hydrothermal Sediment.</title>
        <authorList>
            <person name="Zhou Z."/>
            <person name="Liu Y."/>
            <person name="Xu W."/>
            <person name="Pan J."/>
            <person name="Luo Z.H."/>
            <person name="Li M."/>
        </authorList>
    </citation>
    <scope>NUCLEOTIDE SEQUENCE [LARGE SCALE GENOMIC DNA]</scope>
    <source>
        <strain evidence="11">SpSt-300</strain>
    </source>
</reference>
<evidence type="ECO:0000256" key="5">
    <source>
        <dbReference type="ARBA" id="ARBA00022573"/>
    </source>
</evidence>
<dbReference type="Gene3D" id="3.40.640.10">
    <property type="entry name" value="Type I PLP-dependent aspartate aminotransferase-like (Major domain)"/>
    <property type="match status" value="1"/>
</dbReference>
<evidence type="ECO:0000256" key="7">
    <source>
        <dbReference type="ARBA" id="ARBA00023239"/>
    </source>
</evidence>
<dbReference type="InterPro" id="IPR015422">
    <property type="entry name" value="PyrdxlP-dep_Trfase_small"/>
</dbReference>
<name>A0A7C2IWH4_9THEO</name>
<dbReference type="InterPro" id="IPR015424">
    <property type="entry name" value="PyrdxlP-dep_Trfase"/>
</dbReference>
<dbReference type="InterPro" id="IPR004838">
    <property type="entry name" value="NHTrfase_class1_PyrdxlP-BS"/>
</dbReference>
<organism evidence="11">
    <name type="scientific">Ammonifex degensii</name>
    <dbReference type="NCBI Taxonomy" id="42838"/>
    <lineage>
        <taxon>Bacteria</taxon>
        <taxon>Bacillati</taxon>
        <taxon>Bacillota</taxon>
        <taxon>Clostridia</taxon>
        <taxon>Thermoanaerobacterales</taxon>
        <taxon>Thermoanaerobacteraceae</taxon>
        <taxon>Ammonifex</taxon>
    </lineage>
</organism>
<dbReference type="InterPro" id="IPR015421">
    <property type="entry name" value="PyrdxlP-dep_Trfase_major"/>
</dbReference>
<accession>A0A7C2IWH4</accession>
<dbReference type="PROSITE" id="PS00105">
    <property type="entry name" value="AA_TRANSFER_CLASS_1"/>
    <property type="match status" value="1"/>
</dbReference>
<evidence type="ECO:0000313" key="11">
    <source>
        <dbReference type="EMBL" id="HEL66040.1"/>
    </source>
</evidence>
<evidence type="ECO:0000256" key="8">
    <source>
        <dbReference type="ARBA" id="ARBA00029996"/>
    </source>
</evidence>
<dbReference type="EMBL" id="DSMU01000323">
    <property type="protein sequence ID" value="HEL66040.1"/>
    <property type="molecule type" value="Genomic_DNA"/>
</dbReference>
<evidence type="ECO:0000256" key="6">
    <source>
        <dbReference type="ARBA" id="ARBA00022898"/>
    </source>
</evidence>
<evidence type="ECO:0000256" key="2">
    <source>
        <dbReference type="ARBA" id="ARBA00003444"/>
    </source>
</evidence>
<comment type="caution">
    <text evidence="11">The sequence shown here is derived from an EMBL/GenBank/DDBJ whole genome shotgun (WGS) entry which is preliminary data.</text>
</comment>
<sequence>MDANFPRWQHHGGNPYRAARELGGRPDEYLDFSCNINPLGPSRRVLACLHAAAGEIWRYPDPECAALKEALGAYLKVPAAWLLPGNGTAELINLLVPALGIRRAVVPAPTFAEYALSVTAWDGEVRYVYLRGEDFAFAWEELSAALAGADALFLCQPNNPTGRLLAPDELERLAAATARAGAYLVVDEAFLDFLSDATALTALNLLSRFEHLIVLRSLTKFFALAGLRLGVLVAHPSVQRKISPLLPPWNVNLLAQMAGVAAVGDEEYIKKSRQIVATERAFLTNALASLSGVRVVPGAANFLLLDIRGTGFSSTALAARLARERILVRDASNFLGLDSGFIRVAVRLRQENEQLVAALYTVLRAVPEQG</sequence>
<dbReference type="Pfam" id="PF00155">
    <property type="entry name" value="Aminotran_1_2"/>
    <property type="match status" value="1"/>
</dbReference>
<dbReference type="Gene3D" id="3.90.1150.10">
    <property type="entry name" value="Aspartate Aminotransferase, domain 1"/>
    <property type="match status" value="1"/>
</dbReference>
<comment type="cofactor">
    <cofactor evidence="1">
        <name>pyridoxal 5'-phosphate</name>
        <dbReference type="ChEBI" id="CHEBI:597326"/>
    </cofactor>
</comment>
<dbReference type="GO" id="GO:0048472">
    <property type="term" value="F:threonine-phosphate decarboxylase activity"/>
    <property type="evidence" value="ECO:0007669"/>
    <property type="project" value="UniProtKB-EC"/>
</dbReference>
<keyword evidence="7 11" id="KW-0456">Lyase</keyword>
<evidence type="ECO:0000256" key="4">
    <source>
        <dbReference type="ARBA" id="ARBA00012285"/>
    </source>
</evidence>
<dbReference type="GO" id="GO:0009236">
    <property type="term" value="P:cobalamin biosynthetic process"/>
    <property type="evidence" value="ECO:0007669"/>
    <property type="project" value="UniProtKB-UniPathway"/>
</dbReference>
<dbReference type="SUPFAM" id="SSF53383">
    <property type="entry name" value="PLP-dependent transferases"/>
    <property type="match status" value="1"/>
</dbReference>
<protein>
    <recommendedName>
        <fullName evidence="4">threonine-phosphate decarboxylase</fullName>
        <ecNumber evidence="4">4.1.1.81</ecNumber>
    </recommendedName>
    <alternativeName>
        <fullName evidence="8">L-threonine-O-3-phosphate decarboxylase</fullName>
    </alternativeName>
</protein>
<dbReference type="InterPro" id="IPR004839">
    <property type="entry name" value="Aminotransferase_I/II_large"/>
</dbReference>
<dbReference type="NCBIfam" id="TIGR01140">
    <property type="entry name" value="L_thr_O3P_dcar"/>
    <property type="match status" value="1"/>
</dbReference>
<comment type="catalytic activity">
    <reaction evidence="9">
        <text>O-phospho-L-threonine + H(+) = (R)-1-aminopropan-2-yl phosphate + CO2</text>
        <dbReference type="Rhea" id="RHEA:11492"/>
        <dbReference type="ChEBI" id="CHEBI:15378"/>
        <dbReference type="ChEBI" id="CHEBI:16526"/>
        <dbReference type="ChEBI" id="CHEBI:58563"/>
        <dbReference type="ChEBI" id="CHEBI:58675"/>
        <dbReference type="EC" id="4.1.1.81"/>
    </reaction>
</comment>
<dbReference type="EC" id="4.1.1.81" evidence="4"/>
<comment type="function">
    <text evidence="2">Decarboxylates L-threonine-O-3-phosphate to yield (R)-1-amino-2-propanol O-2-phosphate, the precursor for the linkage between the nucleotide loop and the corrin ring in cobalamin.</text>
</comment>
<dbReference type="GO" id="GO:0030170">
    <property type="term" value="F:pyridoxal phosphate binding"/>
    <property type="evidence" value="ECO:0007669"/>
    <property type="project" value="InterPro"/>
</dbReference>
<gene>
    <name evidence="11" type="ORF">ENQ34_05110</name>
</gene>
<keyword evidence="6" id="KW-0663">Pyridoxal phosphate</keyword>
<dbReference type="PANTHER" id="PTHR42885">
    <property type="entry name" value="HISTIDINOL-PHOSPHATE AMINOTRANSFERASE-RELATED"/>
    <property type="match status" value="1"/>
</dbReference>
<dbReference type="AlphaFoldDB" id="A0A7C2IWH4"/>
<evidence type="ECO:0000256" key="1">
    <source>
        <dbReference type="ARBA" id="ARBA00001933"/>
    </source>
</evidence>
<dbReference type="InterPro" id="IPR005860">
    <property type="entry name" value="CobD"/>
</dbReference>
<dbReference type="PANTHER" id="PTHR42885:SF1">
    <property type="entry name" value="THREONINE-PHOSPHATE DECARBOXYLASE"/>
    <property type="match status" value="1"/>
</dbReference>
<dbReference type="CDD" id="cd00609">
    <property type="entry name" value="AAT_like"/>
    <property type="match status" value="1"/>
</dbReference>